<evidence type="ECO:0000313" key="3">
    <source>
        <dbReference type="EMBL" id="GET89552.1"/>
    </source>
</evidence>
<evidence type="ECO:0000259" key="2">
    <source>
        <dbReference type="Pfam" id="PF14687"/>
    </source>
</evidence>
<dbReference type="PANTHER" id="PTHR31596:SF1">
    <property type="entry name" value="T-CELL ACTIVATION INHIBITOR, MITOCHONDRIAL"/>
    <property type="match status" value="1"/>
</dbReference>
<sequence>MAAAAMYKRALNAFFLKVHPDFFHHNAQQQTVNQNSVAQLNELLAWAREFKQGTLRAPPATSISFSFYRRIDEDEGGGADAVTAQRTVRTSETGSSGVERESGDDRPKESFFAKRGYRAADWTSDGSDFGGVDSGGGSAVHQDSRTVLIHSTFELPQGFVASESNRGLVERSVNKFLRDLLRRAECIDSVTESMSVAEDAAAARREAKPLRRRRADPRVKAKSGGKTLLDEAGEAMSMQWTLTSVPTLEELMDADQVLFAKTLSPLQCSAALHTLRASLGELHYDQWSSMPLVIDDHFAIGTDITGGLTVPWDFRPLQFVSFLHQNAAAIAQCRTLTMTLATEVEQLIAELCTALELDDVLISCSHKEAMNVLRLLHRNKELLHGYGLTNLTLEIGMRHATRANGVVIIDVSMKTTEELREWLRALHGKLDLQRKLYSVSKQMLETTMWHLKEFRDMVEPGGVDAFVNNDCTYAQRLAWAKELFRIGPALAHWDWQEFTFLLSPELDVDWSRRQLKLPHNFDGDALVRYVEDVQQSAKERAKEALLRASAARRLSEEELRAQAHAADLQLNDDPSEAENKEQVRQQFLEDPLVPGTQPVSEAMRHLYRRSSPHMDEYMTSSEERVDPLSVERPLSHAVTFNSDTEAEEQLKWEGFYQEPYVDQMPTGDLDDMAHTYRLTNRWHREAAAKKLLDELQSTYGKKSRRFDYQKMGDVLEINNARVQPKGFPVVARGVRQGEG</sequence>
<dbReference type="GO" id="GO:0005739">
    <property type="term" value="C:mitochondrion"/>
    <property type="evidence" value="ECO:0007669"/>
    <property type="project" value="TreeGrafter"/>
</dbReference>
<evidence type="ECO:0000256" key="1">
    <source>
        <dbReference type="SAM" id="MobiDB-lite"/>
    </source>
</evidence>
<dbReference type="InterPro" id="IPR027986">
    <property type="entry name" value="TCAIM"/>
</dbReference>
<keyword evidence="4" id="KW-1185">Reference proteome</keyword>
<dbReference type="Proteomes" id="UP000419144">
    <property type="component" value="Unassembled WGS sequence"/>
</dbReference>
<reference evidence="3" key="1">
    <citation type="submission" date="2019-11" db="EMBL/GenBank/DDBJ databases">
        <title>Leishmania tarentolae CDS.</title>
        <authorList>
            <person name="Goto Y."/>
            <person name="Yamagishi J."/>
        </authorList>
    </citation>
    <scope>NUCLEOTIDE SEQUENCE [LARGE SCALE GENOMIC DNA]</scope>
    <source>
        <strain evidence="3">Parrot Tar II</strain>
    </source>
</reference>
<proteinExistence type="predicted"/>
<feature type="domain" description="DUF4460" evidence="2">
    <location>
        <begin position="5"/>
        <end position="52"/>
    </location>
</feature>
<feature type="compositionally biased region" description="Polar residues" evidence="1">
    <location>
        <begin position="84"/>
        <end position="96"/>
    </location>
</feature>
<dbReference type="EMBL" id="BLBS01000035">
    <property type="protein sequence ID" value="GET89552.1"/>
    <property type="molecule type" value="Genomic_DNA"/>
</dbReference>
<accession>A0A640KJ79</accession>
<name>A0A640KJ79_LEITA</name>
<dbReference type="AlphaFoldDB" id="A0A640KJ79"/>
<evidence type="ECO:0000313" key="4">
    <source>
        <dbReference type="Proteomes" id="UP000419144"/>
    </source>
</evidence>
<feature type="region of interest" description="Disordered" evidence="1">
    <location>
        <begin position="76"/>
        <end position="110"/>
    </location>
</feature>
<dbReference type="OrthoDB" id="275980at2759"/>
<feature type="region of interest" description="Disordered" evidence="1">
    <location>
        <begin position="198"/>
        <end position="224"/>
    </location>
</feature>
<protein>
    <recommendedName>
        <fullName evidence="2">DUF4460 domain-containing protein</fullName>
    </recommendedName>
</protein>
<dbReference type="PANTHER" id="PTHR31596">
    <property type="entry name" value="T-CELL ACTIVATION INHIBITOR, MITOCHONDRIAL"/>
    <property type="match status" value="1"/>
</dbReference>
<feature type="compositionally biased region" description="Basic and acidic residues" evidence="1">
    <location>
        <begin position="98"/>
        <end position="110"/>
    </location>
</feature>
<gene>
    <name evidence="3" type="ORF">LtaPh_2619800</name>
</gene>
<dbReference type="VEuPathDB" id="TriTrypDB:LtaPh_2619800"/>
<dbReference type="InterPro" id="IPR028031">
    <property type="entry name" value="DUF4460"/>
</dbReference>
<comment type="caution">
    <text evidence="3">The sequence shown here is derived from an EMBL/GenBank/DDBJ whole genome shotgun (WGS) entry which is preliminary data.</text>
</comment>
<organism evidence="3 4">
    <name type="scientific">Leishmania tarentolae</name>
    <name type="common">Sauroleishmania tarentolae</name>
    <dbReference type="NCBI Taxonomy" id="5689"/>
    <lineage>
        <taxon>Eukaryota</taxon>
        <taxon>Discoba</taxon>
        <taxon>Euglenozoa</taxon>
        <taxon>Kinetoplastea</taxon>
        <taxon>Metakinetoplastina</taxon>
        <taxon>Trypanosomatida</taxon>
        <taxon>Trypanosomatidae</taxon>
        <taxon>Leishmaniinae</taxon>
        <taxon>Leishmania</taxon>
        <taxon>lizard Leishmania</taxon>
    </lineage>
</organism>
<dbReference type="Pfam" id="PF14687">
    <property type="entry name" value="DUF4460"/>
    <property type="match status" value="1"/>
</dbReference>
<feature type="compositionally biased region" description="Basic residues" evidence="1">
    <location>
        <begin position="210"/>
        <end position="223"/>
    </location>
</feature>